<reference evidence="2" key="1">
    <citation type="submission" date="2020-02" db="EMBL/GenBank/DDBJ databases">
        <authorList>
            <person name="Meier V. D."/>
        </authorList>
    </citation>
    <scope>NUCLEOTIDE SEQUENCE</scope>
    <source>
        <strain evidence="2">AVDCRST_MAG42</strain>
    </source>
</reference>
<feature type="region of interest" description="Disordered" evidence="1">
    <location>
        <begin position="1"/>
        <end position="31"/>
    </location>
</feature>
<feature type="non-terminal residue" evidence="2">
    <location>
        <position position="1"/>
    </location>
</feature>
<evidence type="ECO:0000313" key="2">
    <source>
        <dbReference type="EMBL" id="CAA9271357.1"/>
    </source>
</evidence>
<protein>
    <submittedName>
        <fullName evidence="2">Uncharacterized protein</fullName>
    </submittedName>
</protein>
<gene>
    <name evidence="2" type="ORF">AVDCRST_MAG42-3299</name>
</gene>
<feature type="non-terminal residue" evidence="2">
    <location>
        <position position="47"/>
    </location>
</feature>
<proteinExistence type="predicted"/>
<dbReference type="EMBL" id="CADCTA010000125">
    <property type="protein sequence ID" value="CAA9271357.1"/>
    <property type="molecule type" value="Genomic_DNA"/>
</dbReference>
<feature type="compositionally biased region" description="Polar residues" evidence="1">
    <location>
        <begin position="1"/>
        <end position="21"/>
    </location>
</feature>
<accession>A0A6J4J620</accession>
<name>A0A6J4J620_9BACT</name>
<evidence type="ECO:0000256" key="1">
    <source>
        <dbReference type="SAM" id="MobiDB-lite"/>
    </source>
</evidence>
<organism evidence="2">
    <name type="scientific">uncultured Chthoniobacterales bacterium</name>
    <dbReference type="NCBI Taxonomy" id="1836801"/>
    <lineage>
        <taxon>Bacteria</taxon>
        <taxon>Pseudomonadati</taxon>
        <taxon>Verrucomicrobiota</taxon>
        <taxon>Spartobacteria</taxon>
        <taxon>Chthoniobacterales</taxon>
        <taxon>environmental samples</taxon>
    </lineage>
</organism>
<sequence>CRPQNSKTSTSRPVQQRTLTTVPPRPFLRAGRPRLGAFSASMAAKAG</sequence>
<dbReference type="AlphaFoldDB" id="A0A6J4J620"/>